<dbReference type="Proteomes" id="UP000828390">
    <property type="component" value="Unassembled WGS sequence"/>
</dbReference>
<evidence type="ECO:0000313" key="2">
    <source>
        <dbReference type="Proteomes" id="UP000828390"/>
    </source>
</evidence>
<sequence length="66" mass="6880">MVIVIFRPSDPMADLPSPLRKLPLPLGIEDVGCESPMAMESSCYATETTPSPSAKTVSSALVSVAS</sequence>
<organism evidence="1 2">
    <name type="scientific">Dreissena polymorpha</name>
    <name type="common">Zebra mussel</name>
    <name type="synonym">Mytilus polymorpha</name>
    <dbReference type="NCBI Taxonomy" id="45954"/>
    <lineage>
        <taxon>Eukaryota</taxon>
        <taxon>Metazoa</taxon>
        <taxon>Spiralia</taxon>
        <taxon>Lophotrochozoa</taxon>
        <taxon>Mollusca</taxon>
        <taxon>Bivalvia</taxon>
        <taxon>Autobranchia</taxon>
        <taxon>Heteroconchia</taxon>
        <taxon>Euheterodonta</taxon>
        <taxon>Imparidentia</taxon>
        <taxon>Neoheterodontei</taxon>
        <taxon>Myida</taxon>
        <taxon>Dreissenoidea</taxon>
        <taxon>Dreissenidae</taxon>
        <taxon>Dreissena</taxon>
    </lineage>
</organism>
<dbReference type="AlphaFoldDB" id="A0A9D4N6Q7"/>
<reference evidence="1" key="1">
    <citation type="journal article" date="2019" name="bioRxiv">
        <title>The Genome of the Zebra Mussel, Dreissena polymorpha: A Resource for Invasive Species Research.</title>
        <authorList>
            <person name="McCartney M.A."/>
            <person name="Auch B."/>
            <person name="Kono T."/>
            <person name="Mallez S."/>
            <person name="Zhang Y."/>
            <person name="Obille A."/>
            <person name="Becker A."/>
            <person name="Abrahante J.E."/>
            <person name="Garbe J."/>
            <person name="Badalamenti J.P."/>
            <person name="Herman A."/>
            <person name="Mangelson H."/>
            <person name="Liachko I."/>
            <person name="Sullivan S."/>
            <person name="Sone E.D."/>
            <person name="Koren S."/>
            <person name="Silverstein K.A.T."/>
            <person name="Beckman K.B."/>
            <person name="Gohl D.M."/>
        </authorList>
    </citation>
    <scope>NUCLEOTIDE SEQUENCE</scope>
    <source>
        <strain evidence="1">Duluth1</strain>
        <tissue evidence="1">Whole animal</tissue>
    </source>
</reference>
<evidence type="ECO:0000313" key="1">
    <source>
        <dbReference type="EMBL" id="KAH3889041.1"/>
    </source>
</evidence>
<name>A0A9D4N6Q7_DREPO</name>
<proteinExistence type="predicted"/>
<accession>A0A9D4N6Q7</accession>
<dbReference type="EMBL" id="JAIWYP010000001">
    <property type="protein sequence ID" value="KAH3889041.1"/>
    <property type="molecule type" value="Genomic_DNA"/>
</dbReference>
<reference evidence="1" key="2">
    <citation type="submission" date="2020-11" db="EMBL/GenBank/DDBJ databases">
        <authorList>
            <person name="McCartney M.A."/>
            <person name="Auch B."/>
            <person name="Kono T."/>
            <person name="Mallez S."/>
            <person name="Becker A."/>
            <person name="Gohl D.M."/>
            <person name="Silverstein K.A.T."/>
            <person name="Koren S."/>
            <person name="Bechman K.B."/>
            <person name="Herman A."/>
            <person name="Abrahante J.E."/>
            <person name="Garbe J."/>
        </authorList>
    </citation>
    <scope>NUCLEOTIDE SEQUENCE</scope>
    <source>
        <strain evidence="1">Duluth1</strain>
        <tissue evidence="1">Whole animal</tissue>
    </source>
</reference>
<protein>
    <submittedName>
        <fullName evidence="1">Uncharacterized protein</fullName>
    </submittedName>
</protein>
<gene>
    <name evidence="1" type="ORF">DPMN_013089</name>
</gene>
<keyword evidence="2" id="KW-1185">Reference proteome</keyword>
<comment type="caution">
    <text evidence="1">The sequence shown here is derived from an EMBL/GenBank/DDBJ whole genome shotgun (WGS) entry which is preliminary data.</text>
</comment>